<dbReference type="Pfam" id="PF14542">
    <property type="entry name" value="Acetyltransf_CG"/>
    <property type="match status" value="1"/>
</dbReference>
<dbReference type="SUPFAM" id="SSF55729">
    <property type="entry name" value="Acyl-CoA N-acyltransferases (Nat)"/>
    <property type="match status" value="1"/>
</dbReference>
<dbReference type="AlphaFoldDB" id="A0A3N2BEN8"/>
<feature type="domain" description="N-acetyltransferase" evidence="1">
    <location>
        <begin position="18"/>
        <end position="109"/>
    </location>
</feature>
<reference evidence="2 3" key="1">
    <citation type="submission" date="2018-11" db="EMBL/GenBank/DDBJ databases">
        <title>Sequencing the genomes of 1000 actinobacteria strains.</title>
        <authorList>
            <person name="Klenk H.-P."/>
        </authorList>
    </citation>
    <scope>NUCLEOTIDE SEQUENCE [LARGE SCALE GENOMIC DNA]</scope>
    <source>
        <strain evidence="2 3">DSM 11294</strain>
    </source>
</reference>
<accession>A0A3N2BEN8</accession>
<gene>
    <name evidence="2" type="ORF">EDD31_2114</name>
</gene>
<evidence type="ECO:0000313" key="2">
    <source>
        <dbReference type="EMBL" id="ROR73726.1"/>
    </source>
</evidence>
<dbReference type="RefSeq" id="WP_123304109.1">
    <property type="nucleotide sequence ID" value="NZ_RKHK01000001.1"/>
</dbReference>
<dbReference type="InterPro" id="IPR016181">
    <property type="entry name" value="Acyl_CoA_acyltransferase"/>
</dbReference>
<dbReference type="InterPro" id="IPR031165">
    <property type="entry name" value="GNAT_YJDJ"/>
</dbReference>
<dbReference type="PROSITE" id="PS51729">
    <property type="entry name" value="GNAT_YJDJ"/>
    <property type="match status" value="1"/>
</dbReference>
<dbReference type="OrthoDB" id="5405911at2"/>
<dbReference type="Gene3D" id="3.40.630.30">
    <property type="match status" value="1"/>
</dbReference>
<evidence type="ECO:0000259" key="1">
    <source>
        <dbReference type="PROSITE" id="PS51729"/>
    </source>
</evidence>
<sequence>MSEEHQDTPGTPVTVSLDSAEPISAYIVSTAGGEQEGRAEFLESGMPGQARIFFHTEVDPASRGRGLGAILVRQALADSIRDGVPVVPVCALFARYLEQHGAEFLEAGGNYREPTAADIALLKQVTGRA</sequence>
<proteinExistence type="predicted"/>
<dbReference type="EMBL" id="RKHK01000001">
    <property type="protein sequence ID" value="ROR73726.1"/>
    <property type="molecule type" value="Genomic_DNA"/>
</dbReference>
<dbReference type="Proteomes" id="UP000280668">
    <property type="component" value="Unassembled WGS sequence"/>
</dbReference>
<organism evidence="2 3">
    <name type="scientific">Bogoriella caseilytica</name>
    <dbReference type="NCBI Taxonomy" id="56055"/>
    <lineage>
        <taxon>Bacteria</taxon>
        <taxon>Bacillati</taxon>
        <taxon>Actinomycetota</taxon>
        <taxon>Actinomycetes</taxon>
        <taxon>Micrococcales</taxon>
        <taxon>Bogoriellaceae</taxon>
        <taxon>Bogoriella</taxon>
    </lineage>
</organism>
<comment type="caution">
    <text evidence="2">The sequence shown here is derived from an EMBL/GenBank/DDBJ whole genome shotgun (WGS) entry which is preliminary data.</text>
</comment>
<keyword evidence="3" id="KW-1185">Reference proteome</keyword>
<protein>
    <recommendedName>
        <fullName evidence="1">N-acetyltransferase domain-containing protein</fullName>
    </recommendedName>
</protein>
<name>A0A3N2BEN8_9MICO</name>
<evidence type="ECO:0000313" key="3">
    <source>
        <dbReference type="Proteomes" id="UP000280668"/>
    </source>
</evidence>